<protein>
    <submittedName>
        <fullName evidence="2">Uncharacterized protein</fullName>
    </submittedName>
</protein>
<name>A0A653AHJ1_UNCDX</name>
<accession>A0A653AHJ1</accession>
<evidence type="ECO:0000256" key="1">
    <source>
        <dbReference type="SAM" id="MobiDB-lite"/>
    </source>
</evidence>
<feature type="region of interest" description="Disordered" evidence="1">
    <location>
        <begin position="41"/>
        <end position="77"/>
    </location>
</feature>
<evidence type="ECO:0000313" key="2">
    <source>
        <dbReference type="EMBL" id="VBB47488.1"/>
    </source>
</evidence>
<dbReference type="EMBL" id="UPXX01000032">
    <property type="protein sequence ID" value="VBB47488.1"/>
    <property type="molecule type" value="Genomic_DNA"/>
</dbReference>
<sequence>MSPKKQKKPSRPSLDGLRLTSLLYTLPEIVPDVNGFRARLRQGTGSGGFGHRKPEREPGKIKGRSRTSPGIASGLPGMKCVEALTEPPT</sequence>
<proteinExistence type="predicted"/>
<dbReference type="AlphaFoldDB" id="A0A653AHJ1"/>
<reference evidence="2" key="1">
    <citation type="submission" date="2018-07" db="EMBL/GenBank/DDBJ databases">
        <authorList>
            <consortium name="Genoscope - CEA"/>
            <person name="William W."/>
        </authorList>
    </citation>
    <scope>NUCLEOTIDE SEQUENCE</scope>
    <source>
        <strain evidence="2">IK1</strain>
    </source>
</reference>
<gene>
    <name evidence="2" type="ORF">TRIP_B50331</name>
</gene>
<organism evidence="2">
    <name type="scientific">Uncultured Desulfatiglans sp</name>
    <dbReference type="NCBI Taxonomy" id="1748965"/>
    <lineage>
        <taxon>Bacteria</taxon>
        <taxon>Pseudomonadati</taxon>
        <taxon>Thermodesulfobacteriota</taxon>
        <taxon>Desulfobacteria</taxon>
        <taxon>Desulfatiglandales</taxon>
        <taxon>Desulfatiglandaceae</taxon>
        <taxon>Desulfatiglans</taxon>
        <taxon>environmental samples</taxon>
    </lineage>
</organism>